<evidence type="ECO:0000313" key="1">
    <source>
        <dbReference type="EMBL" id="CAG2224635.1"/>
    </source>
</evidence>
<gene>
    <name evidence="1" type="ORF">MEDL_37816</name>
</gene>
<protein>
    <submittedName>
        <fullName evidence="1">Uncharacterized protein</fullName>
    </submittedName>
</protein>
<accession>A0A8S3SS72</accession>
<reference evidence="1" key="1">
    <citation type="submission" date="2021-03" db="EMBL/GenBank/DDBJ databases">
        <authorList>
            <person name="Bekaert M."/>
        </authorList>
    </citation>
    <scope>NUCLEOTIDE SEQUENCE</scope>
</reference>
<dbReference type="AlphaFoldDB" id="A0A8S3SS72"/>
<dbReference type="Proteomes" id="UP000683360">
    <property type="component" value="Unassembled WGS sequence"/>
</dbReference>
<dbReference type="InterPro" id="IPR043129">
    <property type="entry name" value="ATPase_NBD"/>
</dbReference>
<organism evidence="1 2">
    <name type="scientific">Mytilus edulis</name>
    <name type="common">Blue mussel</name>
    <dbReference type="NCBI Taxonomy" id="6550"/>
    <lineage>
        <taxon>Eukaryota</taxon>
        <taxon>Metazoa</taxon>
        <taxon>Spiralia</taxon>
        <taxon>Lophotrochozoa</taxon>
        <taxon>Mollusca</taxon>
        <taxon>Bivalvia</taxon>
        <taxon>Autobranchia</taxon>
        <taxon>Pteriomorphia</taxon>
        <taxon>Mytilida</taxon>
        <taxon>Mytiloidea</taxon>
        <taxon>Mytilidae</taxon>
        <taxon>Mytilinae</taxon>
        <taxon>Mytilus</taxon>
    </lineage>
</organism>
<evidence type="ECO:0000313" key="2">
    <source>
        <dbReference type="Proteomes" id="UP000683360"/>
    </source>
</evidence>
<dbReference type="Gene3D" id="3.30.420.40">
    <property type="match status" value="2"/>
</dbReference>
<name>A0A8S3SS72_MYTED</name>
<dbReference type="OrthoDB" id="6135436at2759"/>
<dbReference type="PANTHER" id="PTHR14187">
    <property type="entry name" value="ALPHA KINASE/ELONGATION FACTOR 2 KINASE"/>
    <property type="match status" value="1"/>
</dbReference>
<dbReference type="SUPFAM" id="SSF53067">
    <property type="entry name" value="Actin-like ATPase domain"/>
    <property type="match status" value="1"/>
</dbReference>
<comment type="caution">
    <text evidence="1">The sequence shown here is derived from an EMBL/GenBank/DDBJ whole genome shotgun (WGS) entry which is preliminary data.</text>
</comment>
<sequence>MFCNNISTARRNISQNAKVGDSLQECILNSSKWQAGIKSGQLSIALEPEAASIYCQHLKTDRQDAKEKNAFAQTIKAGMKYMVVDLGGGTADITVHQRYGDGSLKEVVPASGGPWGGKSIDEAFHSFLKRICGPKVMEELRKTELEDFIDLFREFETKKVNSCRSN</sequence>
<dbReference type="EMBL" id="CAJPWZ010001811">
    <property type="protein sequence ID" value="CAG2224635.1"/>
    <property type="molecule type" value="Genomic_DNA"/>
</dbReference>
<dbReference type="PANTHER" id="PTHR14187:SF5">
    <property type="entry name" value="HEAT SHOCK 70 KDA PROTEIN 12A"/>
    <property type="match status" value="1"/>
</dbReference>
<proteinExistence type="predicted"/>
<dbReference type="Gene3D" id="3.90.640.10">
    <property type="entry name" value="Actin, Chain A, domain 4"/>
    <property type="match status" value="1"/>
</dbReference>
<keyword evidence="2" id="KW-1185">Reference proteome</keyword>